<evidence type="ECO:0000256" key="8">
    <source>
        <dbReference type="ARBA" id="ARBA00022833"/>
    </source>
</evidence>
<evidence type="ECO:0000256" key="5">
    <source>
        <dbReference type="ARBA" id="ARBA00022723"/>
    </source>
</evidence>
<evidence type="ECO:0000256" key="7">
    <source>
        <dbReference type="ARBA" id="ARBA00022786"/>
    </source>
</evidence>
<dbReference type="VEuPathDB" id="TrichDB:TVAG_186450"/>
<dbReference type="GO" id="GO:0061665">
    <property type="term" value="F:SUMO ligase activity"/>
    <property type="evidence" value="ECO:0000318"/>
    <property type="project" value="GO_Central"/>
</dbReference>
<reference evidence="12" key="2">
    <citation type="journal article" date="2007" name="Science">
        <title>Draft genome sequence of the sexually transmitted pathogen Trichomonas vaginalis.</title>
        <authorList>
            <person name="Carlton J.M."/>
            <person name="Hirt R.P."/>
            <person name="Silva J.C."/>
            <person name="Delcher A.L."/>
            <person name="Schatz M."/>
            <person name="Zhao Q."/>
            <person name="Wortman J.R."/>
            <person name="Bidwell S.L."/>
            <person name="Alsmark U.C.M."/>
            <person name="Besteiro S."/>
            <person name="Sicheritz-Ponten T."/>
            <person name="Noel C.J."/>
            <person name="Dacks J.B."/>
            <person name="Foster P.G."/>
            <person name="Simillion C."/>
            <person name="Van de Peer Y."/>
            <person name="Miranda-Saavedra D."/>
            <person name="Barton G.J."/>
            <person name="Westrop G.D."/>
            <person name="Mueller S."/>
            <person name="Dessi D."/>
            <person name="Fiori P.L."/>
            <person name="Ren Q."/>
            <person name="Paulsen I."/>
            <person name="Zhang H."/>
            <person name="Bastida-Corcuera F.D."/>
            <person name="Simoes-Barbosa A."/>
            <person name="Brown M.T."/>
            <person name="Hayes R.D."/>
            <person name="Mukherjee M."/>
            <person name="Okumura C.Y."/>
            <person name="Schneider R."/>
            <person name="Smith A.J."/>
            <person name="Vanacova S."/>
            <person name="Villalvazo M."/>
            <person name="Haas B.J."/>
            <person name="Pertea M."/>
            <person name="Feldblyum T.V."/>
            <person name="Utterback T.R."/>
            <person name="Shu C.L."/>
            <person name="Osoegawa K."/>
            <person name="de Jong P.J."/>
            <person name="Hrdy I."/>
            <person name="Horvathova L."/>
            <person name="Zubacova Z."/>
            <person name="Dolezal P."/>
            <person name="Malik S.B."/>
            <person name="Logsdon J.M. Jr."/>
            <person name="Henze K."/>
            <person name="Gupta A."/>
            <person name="Wang C.C."/>
            <person name="Dunne R.L."/>
            <person name="Upcroft J.A."/>
            <person name="Upcroft P."/>
            <person name="White O."/>
            <person name="Salzberg S.L."/>
            <person name="Tang P."/>
            <person name="Chiu C.-H."/>
            <person name="Lee Y.-S."/>
            <person name="Embley T.M."/>
            <person name="Coombs G.H."/>
            <person name="Mottram J.C."/>
            <person name="Tachezy J."/>
            <person name="Fraser-Liggett C.M."/>
            <person name="Johnson P.J."/>
        </authorList>
    </citation>
    <scope>NUCLEOTIDE SEQUENCE [LARGE SCALE GENOMIC DNA]</scope>
    <source>
        <strain evidence="12">G3</strain>
    </source>
</reference>
<gene>
    <name evidence="12" type="ORF">TVAG_186450</name>
</gene>
<dbReference type="InterPro" id="IPR026846">
    <property type="entry name" value="Nse2(Mms21)"/>
</dbReference>
<dbReference type="OrthoDB" id="26899at2759"/>
<keyword evidence="5" id="KW-0479">Metal-binding</keyword>
<comment type="similarity">
    <text evidence="3">Belongs to the NSE2 family.</text>
</comment>
<evidence type="ECO:0000313" key="12">
    <source>
        <dbReference type="EMBL" id="EAY23337.1"/>
    </source>
</evidence>
<dbReference type="PANTHER" id="PTHR21330:SF1">
    <property type="entry name" value="E3 SUMO-PROTEIN LIGASE NSE2"/>
    <property type="match status" value="1"/>
</dbReference>
<dbReference type="SUPFAM" id="SSF57850">
    <property type="entry name" value="RING/U-box"/>
    <property type="match status" value="1"/>
</dbReference>
<dbReference type="InterPro" id="IPR003613">
    <property type="entry name" value="Ubox_domain"/>
</dbReference>
<dbReference type="KEGG" id="tva:5468899"/>
<organism evidence="12 13">
    <name type="scientific">Trichomonas vaginalis (strain ATCC PRA-98 / G3)</name>
    <dbReference type="NCBI Taxonomy" id="412133"/>
    <lineage>
        <taxon>Eukaryota</taxon>
        <taxon>Metamonada</taxon>
        <taxon>Parabasalia</taxon>
        <taxon>Trichomonadida</taxon>
        <taxon>Trichomonadidae</taxon>
        <taxon>Trichomonas</taxon>
    </lineage>
</organism>
<dbReference type="SMART" id="SM00504">
    <property type="entry name" value="Ubox"/>
    <property type="match status" value="1"/>
</dbReference>
<dbReference type="PROSITE" id="PS51044">
    <property type="entry name" value="ZF_SP_RING"/>
    <property type="match status" value="1"/>
</dbReference>
<evidence type="ECO:0000256" key="1">
    <source>
        <dbReference type="ARBA" id="ARBA00004123"/>
    </source>
</evidence>
<keyword evidence="4" id="KW-0808">Transferase</keyword>
<keyword evidence="6 10" id="KW-0863">Zinc-finger</keyword>
<dbReference type="AlphaFoldDB" id="A2D8T8"/>
<proteinExistence type="inferred from homology"/>
<dbReference type="UniPathway" id="UPA00886"/>
<dbReference type="SMR" id="A2D8T8"/>
<evidence type="ECO:0000256" key="10">
    <source>
        <dbReference type="PROSITE-ProRule" id="PRU00452"/>
    </source>
</evidence>
<name>A2D8T8_TRIV3</name>
<dbReference type="GO" id="GO:0016567">
    <property type="term" value="P:protein ubiquitination"/>
    <property type="evidence" value="ECO:0007669"/>
    <property type="project" value="InterPro"/>
</dbReference>
<dbReference type="GO" id="GO:0016925">
    <property type="term" value="P:protein sumoylation"/>
    <property type="evidence" value="ECO:0000318"/>
    <property type="project" value="GO_Central"/>
</dbReference>
<evidence type="ECO:0000256" key="2">
    <source>
        <dbReference type="ARBA" id="ARBA00004718"/>
    </source>
</evidence>
<dbReference type="GO" id="GO:0000724">
    <property type="term" value="P:double-strand break repair via homologous recombination"/>
    <property type="evidence" value="ECO:0000318"/>
    <property type="project" value="GO_Central"/>
</dbReference>
<keyword evidence="8" id="KW-0862">Zinc</keyword>
<dbReference type="Pfam" id="PF11789">
    <property type="entry name" value="zf-Nse"/>
    <property type="match status" value="1"/>
</dbReference>
<reference evidence="12" key="1">
    <citation type="submission" date="2006-10" db="EMBL/GenBank/DDBJ databases">
        <authorList>
            <person name="Amadeo P."/>
            <person name="Zhao Q."/>
            <person name="Wortman J."/>
            <person name="Fraser-Liggett C."/>
            <person name="Carlton J."/>
        </authorList>
    </citation>
    <scope>NUCLEOTIDE SEQUENCE</scope>
    <source>
        <strain evidence="12">G3</strain>
    </source>
</reference>
<evidence type="ECO:0000256" key="4">
    <source>
        <dbReference type="ARBA" id="ARBA00022679"/>
    </source>
</evidence>
<dbReference type="InterPro" id="IPR004181">
    <property type="entry name" value="Znf_MIZ"/>
</dbReference>
<dbReference type="Gene3D" id="3.30.40.10">
    <property type="entry name" value="Zinc/RING finger domain, C3HC4 (zinc finger)"/>
    <property type="match status" value="1"/>
</dbReference>
<evidence type="ECO:0000256" key="3">
    <source>
        <dbReference type="ARBA" id="ARBA00008212"/>
    </source>
</evidence>
<keyword evidence="9" id="KW-0539">Nucleus</keyword>
<dbReference type="VEuPathDB" id="TrichDB:TVAGG3_0388110"/>
<dbReference type="Proteomes" id="UP000001542">
    <property type="component" value="Unassembled WGS sequence"/>
</dbReference>
<sequence length="206" mass="23617">MRASAFDNFYKDQLNECLQSTGSVWEEAVKYKSPEAAQKMAKLFEDIIDLQQDFDCYMAARGGYTEGDDYDNILQQAKQFKDQNSYSYQRSKQQLIEQQKEKIRACDDDIVIEESASTVGLLCPITNKIPTNPVVSRKCHHVYEKTAIIAYIQSRSMGRNMSAPCPFAGCNRQLSIDDLVEDPEVNRRCDEARDQAHKDDEYEAIK</sequence>
<comment type="subcellular location">
    <subcellularLocation>
        <location evidence="1">Nucleus</location>
    </subcellularLocation>
</comment>
<dbReference type="EMBL" id="DS113179">
    <property type="protein sequence ID" value="EAY23337.1"/>
    <property type="molecule type" value="Genomic_DNA"/>
</dbReference>
<keyword evidence="13" id="KW-1185">Reference proteome</keyword>
<dbReference type="PANTHER" id="PTHR21330">
    <property type="entry name" value="E3 SUMO-PROTEIN LIGASE NSE2"/>
    <property type="match status" value="1"/>
</dbReference>
<keyword evidence="7" id="KW-0833">Ubl conjugation pathway</keyword>
<dbReference type="GO" id="GO:0004842">
    <property type="term" value="F:ubiquitin-protein transferase activity"/>
    <property type="evidence" value="ECO:0007669"/>
    <property type="project" value="InterPro"/>
</dbReference>
<evidence type="ECO:0000313" key="13">
    <source>
        <dbReference type="Proteomes" id="UP000001542"/>
    </source>
</evidence>
<evidence type="ECO:0000259" key="11">
    <source>
        <dbReference type="PROSITE" id="PS51044"/>
    </source>
</evidence>
<dbReference type="GO" id="GO:0005634">
    <property type="term" value="C:nucleus"/>
    <property type="evidence" value="ECO:0000318"/>
    <property type="project" value="GO_Central"/>
</dbReference>
<dbReference type="GO" id="GO:0008270">
    <property type="term" value="F:zinc ion binding"/>
    <property type="evidence" value="ECO:0007669"/>
    <property type="project" value="UniProtKB-KW"/>
</dbReference>
<dbReference type="InParanoid" id="A2D8T8"/>
<comment type="pathway">
    <text evidence="2">Protein modification; protein sumoylation.</text>
</comment>
<feature type="domain" description="SP-RING-type" evidence="11">
    <location>
        <begin position="107"/>
        <end position="194"/>
    </location>
</feature>
<evidence type="ECO:0000256" key="9">
    <source>
        <dbReference type="ARBA" id="ARBA00023242"/>
    </source>
</evidence>
<dbReference type="GO" id="GO:0030915">
    <property type="term" value="C:Smc5-Smc6 complex"/>
    <property type="evidence" value="ECO:0000318"/>
    <property type="project" value="GO_Central"/>
</dbReference>
<dbReference type="InterPro" id="IPR013083">
    <property type="entry name" value="Znf_RING/FYVE/PHD"/>
</dbReference>
<dbReference type="CDD" id="cd16651">
    <property type="entry name" value="SPL-RING_NSE2"/>
    <property type="match status" value="1"/>
</dbReference>
<dbReference type="RefSeq" id="XP_001584323.1">
    <property type="nucleotide sequence ID" value="XM_001584273.1"/>
</dbReference>
<evidence type="ECO:0000256" key="6">
    <source>
        <dbReference type="ARBA" id="ARBA00022771"/>
    </source>
</evidence>
<protein>
    <submittedName>
        <fullName evidence="12">MGC53049 protein, putative</fullName>
    </submittedName>
</protein>
<dbReference type="STRING" id="5722.A2D8T8"/>
<accession>A2D8T8</accession>